<proteinExistence type="inferred from homology"/>
<dbReference type="Pfam" id="PF03704">
    <property type="entry name" value="BTAD"/>
    <property type="match status" value="1"/>
</dbReference>
<evidence type="ECO:0000256" key="1">
    <source>
        <dbReference type="ARBA" id="ARBA00005820"/>
    </source>
</evidence>
<dbReference type="Gene3D" id="3.40.50.300">
    <property type="entry name" value="P-loop containing nucleotide triphosphate hydrolases"/>
    <property type="match status" value="1"/>
</dbReference>
<dbReference type="eggNOG" id="COG3903">
    <property type="taxonomic scope" value="Bacteria"/>
</dbReference>
<dbReference type="InterPro" id="IPR011990">
    <property type="entry name" value="TPR-like_helical_dom_sf"/>
</dbReference>
<dbReference type="InParanoid" id="C8XCD2"/>
<dbReference type="InterPro" id="IPR016032">
    <property type="entry name" value="Sig_transdc_resp-reg_C-effctor"/>
</dbReference>
<dbReference type="STRING" id="479431.Namu_5260"/>
<dbReference type="Pfam" id="PF00486">
    <property type="entry name" value="Trans_reg_C"/>
    <property type="match status" value="1"/>
</dbReference>
<organism evidence="5 6">
    <name type="scientific">Nakamurella multipartita (strain ATCC 700099 / DSM 44233 / CIP 104796 / JCM 9543 / NBRC 105858 / Y-104)</name>
    <name type="common">Microsphaera multipartita</name>
    <dbReference type="NCBI Taxonomy" id="479431"/>
    <lineage>
        <taxon>Bacteria</taxon>
        <taxon>Bacillati</taxon>
        <taxon>Actinomycetota</taxon>
        <taxon>Actinomycetes</taxon>
        <taxon>Nakamurellales</taxon>
        <taxon>Nakamurellaceae</taxon>
        <taxon>Nakamurella</taxon>
    </lineage>
</organism>
<dbReference type="eggNOG" id="COG3629">
    <property type="taxonomic scope" value="Bacteria"/>
</dbReference>
<evidence type="ECO:0000313" key="5">
    <source>
        <dbReference type="EMBL" id="ACV81526.1"/>
    </source>
</evidence>
<dbReference type="InterPro" id="IPR005158">
    <property type="entry name" value="BTAD"/>
</dbReference>
<evidence type="ECO:0000256" key="3">
    <source>
        <dbReference type="PROSITE-ProRule" id="PRU01091"/>
    </source>
</evidence>
<dbReference type="GO" id="GO:0003677">
    <property type="term" value="F:DNA binding"/>
    <property type="evidence" value="ECO:0007669"/>
    <property type="project" value="UniProtKB-UniRule"/>
</dbReference>
<dbReference type="Gene3D" id="1.10.10.10">
    <property type="entry name" value="Winged helix-like DNA-binding domain superfamily/Winged helix DNA-binding domain"/>
    <property type="match status" value="1"/>
</dbReference>
<feature type="domain" description="OmpR/PhoB-type" evidence="4">
    <location>
        <begin position="7"/>
        <end position="104"/>
    </location>
</feature>
<feature type="DNA-binding region" description="OmpR/PhoB-type" evidence="3">
    <location>
        <begin position="7"/>
        <end position="104"/>
    </location>
</feature>
<dbReference type="SMART" id="SM01043">
    <property type="entry name" value="BTAD"/>
    <property type="match status" value="1"/>
</dbReference>
<keyword evidence="2 3" id="KW-0238">DNA-binding</keyword>
<dbReference type="GO" id="GO:0000160">
    <property type="term" value="P:phosphorelay signal transduction system"/>
    <property type="evidence" value="ECO:0007669"/>
    <property type="project" value="InterPro"/>
</dbReference>
<dbReference type="HOGENOM" id="CLU_004665_1_3_11"/>
<dbReference type="PANTHER" id="PTHR47691">
    <property type="entry name" value="REGULATOR-RELATED"/>
    <property type="match status" value="1"/>
</dbReference>
<dbReference type="InterPro" id="IPR001867">
    <property type="entry name" value="OmpR/PhoB-type_DNA-bd"/>
</dbReference>
<dbReference type="PANTHER" id="PTHR47691:SF3">
    <property type="entry name" value="HTH-TYPE TRANSCRIPTIONAL REGULATOR RV0890C-RELATED"/>
    <property type="match status" value="1"/>
</dbReference>
<dbReference type="EMBL" id="CP001737">
    <property type="protein sequence ID" value="ACV81526.1"/>
    <property type="molecule type" value="Genomic_DNA"/>
</dbReference>
<protein>
    <submittedName>
        <fullName evidence="5">Transcriptional regulator, winged helix family</fullName>
    </submittedName>
</protein>
<dbReference type="InterPro" id="IPR027417">
    <property type="entry name" value="P-loop_NTPase"/>
</dbReference>
<dbReference type="SUPFAM" id="SSF52540">
    <property type="entry name" value="P-loop containing nucleoside triphosphate hydrolases"/>
    <property type="match status" value="1"/>
</dbReference>
<dbReference type="CDD" id="cd15831">
    <property type="entry name" value="BTAD"/>
    <property type="match status" value="1"/>
</dbReference>
<gene>
    <name evidence="5" type="ordered locus">Namu_5260</name>
</gene>
<sequence length="1093" mass="115320">MIFRSLSGLWDSDEVYVGILGPLQVQAGDGPVPIAGTRLRALLTRLAVAAPEPVSVAELVQALWPGEPPGDPTNALQSLVSRVRRALGDAARIEQVPGGYRLTVEGAEVDAAVFGELVATGRRELQRDRPAQAQDLLTRALSLWRGEPLADAADGPYATATRARLQELRLDAQVDLIEAQLRLGRSADVIADLEQLVATHPLRERLAAQLMRALAATGRQADALAVYERLRDRLAGELGVDPGADTQSVHLAVLRGEIAAEPAVAPAANNPLRRRTNLRAPLTRLIGRDAQVRRITDLLADGRLVTVVGPGGAGKTRLAQEVGRTDAAARPDGVWLVELASVTEPKGIGPAMIGALGLLDTRAVDRRSDRAARDSIEYLIDVLAEADCLLVLDNCEHLVAAVADLVDALLAASPRLRVLATSREPLGIVGESLCLVPPLGLPPVGATAAEAAGYPAVRLLVERGHAVTSEFEVSPATVEAVVEIVRRLDGLPLAIELAAARLRVMPVGEIAARLSDRFRLLTGGSRTALPRHRTLRAVVEWSWELLRPAERLLAERLAVFPAGATPAAAAAVCGDARLPGTDVADLMLSLVDKSLLTVTGGSVVRYRMLETIREYGVERLADRGEAAAARAAHARYYAALAGRTDPLLRTGEQLAAIAALNDERDNIVAAVHYLADSADPADRRAALALVLHMSWYWQMTGATAEASGLLAVAMAATADDEQDPLRPWAQALLTLVDTFAGVGASSAMADFRAESGRIARALLTAGPPPSSWFAMVPTMLALFANDADLVAQAAASSWATDPWTRAALAMGRALFAENEGRPADMRADIDLALAGFEAIGDRWGQSSVLSSRGNLRATSGDIDGGIADYERALTLSRELGAAEDEAMIQLRLAGLLMRAGDLRRAQDLVAQVHDPLDERTPGFDRRLFAAGMQAMISLLAGDLAGAQAQATQLRGDWQRRGADPLQSHAVAFVVAATAVVAVHAGDVDTAVADVRTGYPIALRTEDMPVVATLGVAVAWVAAAVGHPDRAAVALGASARLRGSDDPGDPVVARLIARLRGDLGEAYAEHYGRGGALTRAGAVEAIDPDHALGR</sequence>
<dbReference type="PROSITE" id="PS51755">
    <property type="entry name" value="OMPR_PHOB"/>
    <property type="match status" value="1"/>
</dbReference>
<dbReference type="Gene3D" id="1.25.40.10">
    <property type="entry name" value="Tetratricopeptide repeat domain"/>
    <property type="match status" value="2"/>
</dbReference>
<dbReference type="SUPFAM" id="SSF48452">
    <property type="entry name" value="TPR-like"/>
    <property type="match status" value="2"/>
</dbReference>
<keyword evidence="6" id="KW-1185">Reference proteome</keyword>
<dbReference type="Proteomes" id="UP000002218">
    <property type="component" value="Chromosome"/>
</dbReference>
<dbReference type="Pfam" id="PF13401">
    <property type="entry name" value="AAA_22"/>
    <property type="match status" value="1"/>
</dbReference>
<dbReference type="GO" id="GO:0016887">
    <property type="term" value="F:ATP hydrolysis activity"/>
    <property type="evidence" value="ECO:0007669"/>
    <property type="project" value="InterPro"/>
</dbReference>
<dbReference type="AlphaFoldDB" id="C8XCD2"/>
<dbReference type="InterPro" id="IPR036388">
    <property type="entry name" value="WH-like_DNA-bd_sf"/>
</dbReference>
<dbReference type="SMART" id="SM00862">
    <property type="entry name" value="Trans_reg_C"/>
    <property type="match status" value="1"/>
</dbReference>
<name>C8XCD2_NAKMY</name>
<reference evidence="5 6" key="2">
    <citation type="journal article" date="2010" name="Stand. Genomic Sci.">
        <title>Complete genome sequence of Nakamurella multipartita type strain (Y-104).</title>
        <authorList>
            <person name="Tice H."/>
            <person name="Mayilraj S."/>
            <person name="Sims D."/>
            <person name="Lapidus A."/>
            <person name="Nolan M."/>
            <person name="Lucas S."/>
            <person name="Glavina Del Rio T."/>
            <person name="Copeland A."/>
            <person name="Cheng J.F."/>
            <person name="Meincke L."/>
            <person name="Bruce D."/>
            <person name="Goodwin L."/>
            <person name="Pitluck S."/>
            <person name="Ivanova N."/>
            <person name="Mavromatis K."/>
            <person name="Ovchinnikova G."/>
            <person name="Pati A."/>
            <person name="Chen A."/>
            <person name="Palaniappan K."/>
            <person name="Land M."/>
            <person name="Hauser L."/>
            <person name="Chang Y.J."/>
            <person name="Jeffries C.D."/>
            <person name="Detter J.C."/>
            <person name="Brettin T."/>
            <person name="Rohde M."/>
            <person name="Goker M."/>
            <person name="Bristow J."/>
            <person name="Eisen J.A."/>
            <person name="Markowitz V."/>
            <person name="Hugenholtz P."/>
            <person name="Kyrpides N.C."/>
            <person name="Klenk H.P."/>
            <person name="Chen F."/>
        </authorList>
    </citation>
    <scope>NUCLEOTIDE SEQUENCE [LARGE SCALE GENOMIC DNA]</scope>
    <source>
        <strain evidence="6">ATCC 700099 / DSM 44233 / CIP 104796 / JCM 9543 / NBRC 105858 / Y-104</strain>
    </source>
</reference>
<dbReference type="KEGG" id="nml:Namu_5260"/>
<dbReference type="SUPFAM" id="SSF46894">
    <property type="entry name" value="C-terminal effector domain of the bipartite response regulators"/>
    <property type="match status" value="1"/>
</dbReference>
<dbReference type="GO" id="GO:0006355">
    <property type="term" value="P:regulation of DNA-templated transcription"/>
    <property type="evidence" value="ECO:0007669"/>
    <property type="project" value="InterPro"/>
</dbReference>
<evidence type="ECO:0000259" key="4">
    <source>
        <dbReference type="PROSITE" id="PS51755"/>
    </source>
</evidence>
<evidence type="ECO:0000256" key="2">
    <source>
        <dbReference type="ARBA" id="ARBA00023125"/>
    </source>
</evidence>
<dbReference type="PRINTS" id="PR00364">
    <property type="entry name" value="DISEASERSIST"/>
</dbReference>
<dbReference type="InterPro" id="IPR049945">
    <property type="entry name" value="AAA_22"/>
</dbReference>
<evidence type="ECO:0000313" key="6">
    <source>
        <dbReference type="Proteomes" id="UP000002218"/>
    </source>
</evidence>
<reference evidence="6" key="1">
    <citation type="submission" date="2009-09" db="EMBL/GenBank/DDBJ databases">
        <title>The complete genome of Nakamurella multipartita DSM 44233.</title>
        <authorList>
            <consortium name="US DOE Joint Genome Institute (JGI-PGF)"/>
            <person name="Lucas S."/>
            <person name="Copeland A."/>
            <person name="Lapidus A."/>
            <person name="Glavina del Rio T."/>
            <person name="Dalin E."/>
            <person name="Tice H."/>
            <person name="Bruce D."/>
            <person name="Goodwin L."/>
            <person name="Pitluck S."/>
            <person name="Kyrpides N."/>
            <person name="Mavromatis K."/>
            <person name="Ivanova N."/>
            <person name="Ovchinnikova G."/>
            <person name="Sims D."/>
            <person name="Meincke L."/>
            <person name="Brettin T."/>
            <person name="Detter J.C."/>
            <person name="Han C."/>
            <person name="Larimer F."/>
            <person name="Land M."/>
            <person name="Hauser L."/>
            <person name="Markowitz V."/>
            <person name="Cheng J.-F."/>
            <person name="Hugenholtz P."/>
            <person name="Woyke T."/>
            <person name="Wu D."/>
            <person name="Klenk H.-P."/>
            <person name="Eisen J.A."/>
        </authorList>
    </citation>
    <scope>NUCLEOTIDE SEQUENCE [LARGE SCALE GENOMIC DNA]</scope>
    <source>
        <strain evidence="6">ATCC 700099 / DSM 44233 / CIP 104796 / JCM 9543 / NBRC 105858 / Y-104</strain>
    </source>
</reference>
<comment type="similarity">
    <text evidence="1">Belongs to the AfsR/DnrI/RedD regulatory family.</text>
</comment>
<accession>C8XCD2</accession>